<feature type="region of interest" description="Disordered" evidence="1">
    <location>
        <begin position="1"/>
        <end position="28"/>
    </location>
</feature>
<keyword evidence="2" id="KW-1133">Transmembrane helix</keyword>
<evidence type="ECO:0000256" key="2">
    <source>
        <dbReference type="SAM" id="Phobius"/>
    </source>
</evidence>
<dbReference type="InterPro" id="IPR021265">
    <property type="entry name" value="DUF2842"/>
</dbReference>
<feature type="compositionally biased region" description="Pro residues" evidence="1">
    <location>
        <begin position="1"/>
        <end position="21"/>
    </location>
</feature>
<dbReference type="Proteomes" id="UP001203284">
    <property type="component" value="Unassembled WGS sequence"/>
</dbReference>
<feature type="transmembrane region" description="Helical" evidence="2">
    <location>
        <begin position="70"/>
        <end position="92"/>
    </location>
</feature>
<evidence type="ECO:0000313" key="3">
    <source>
        <dbReference type="EMBL" id="MCK0197763.1"/>
    </source>
</evidence>
<keyword evidence="4" id="KW-1185">Reference proteome</keyword>
<keyword evidence="2" id="KW-0812">Transmembrane</keyword>
<name>A0ABT0DCS5_9HYPH</name>
<sequence>MPSNRPSPPDSAPPRGLPPQMPSQEQRGLSPRLRKFIGTVILVVLVIVWALGTMGLAQGRVTTLGAGWQFLAYLVLGLGWIVPAGIVIRWMVRFDRRPETL</sequence>
<feature type="transmembrane region" description="Helical" evidence="2">
    <location>
        <begin position="36"/>
        <end position="58"/>
    </location>
</feature>
<evidence type="ECO:0000256" key="1">
    <source>
        <dbReference type="SAM" id="MobiDB-lite"/>
    </source>
</evidence>
<keyword evidence="2" id="KW-0472">Membrane</keyword>
<reference evidence="3 4" key="1">
    <citation type="submission" date="2022-04" db="EMBL/GenBank/DDBJ databases">
        <authorList>
            <person name="Grouzdev D.S."/>
            <person name="Pantiukh K.S."/>
            <person name="Krutkina M.S."/>
        </authorList>
    </citation>
    <scope>NUCLEOTIDE SEQUENCE [LARGE SCALE GENOMIC DNA]</scope>
    <source>
        <strain evidence="3 4">6x-1</strain>
    </source>
</reference>
<gene>
    <name evidence="3" type="ORF">MWN34_12665</name>
</gene>
<dbReference type="RefSeq" id="WP_247029653.1">
    <property type="nucleotide sequence ID" value="NZ_JALKCH010000007.1"/>
</dbReference>
<evidence type="ECO:0000313" key="4">
    <source>
        <dbReference type="Proteomes" id="UP001203284"/>
    </source>
</evidence>
<dbReference type="EMBL" id="JALKCH010000007">
    <property type="protein sequence ID" value="MCK0197763.1"/>
    <property type="molecule type" value="Genomic_DNA"/>
</dbReference>
<protein>
    <submittedName>
        <fullName evidence="3">DUF2842 domain-containing protein</fullName>
    </submittedName>
</protein>
<organism evidence="3 4">
    <name type="scientific">Ancylobacter crimeensis</name>
    <dbReference type="NCBI Taxonomy" id="2579147"/>
    <lineage>
        <taxon>Bacteria</taxon>
        <taxon>Pseudomonadati</taxon>
        <taxon>Pseudomonadota</taxon>
        <taxon>Alphaproteobacteria</taxon>
        <taxon>Hyphomicrobiales</taxon>
        <taxon>Xanthobacteraceae</taxon>
        <taxon>Ancylobacter</taxon>
    </lineage>
</organism>
<proteinExistence type="predicted"/>
<dbReference type="Pfam" id="PF11003">
    <property type="entry name" value="DUF2842"/>
    <property type="match status" value="1"/>
</dbReference>
<comment type="caution">
    <text evidence="3">The sequence shown here is derived from an EMBL/GenBank/DDBJ whole genome shotgun (WGS) entry which is preliminary data.</text>
</comment>
<accession>A0ABT0DCS5</accession>